<comment type="caution">
    <text evidence="3">The sequence shown here is derived from an EMBL/GenBank/DDBJ whole genome shotgun (WGS) entry which is preliminary data.</text>
</comment>
<reference evidence="4" key="1">
    <citation type="submission" date="2023-07" db="EMBL/GenBank/DDBJ databases">
        <title>Whole genome shotgun sequence of Streptomyces spororaveus NBRC 15456.</title>
        <authorList>
            <person name="Komaki H."/>
            <person name="Tamura T."/>
        </authorList>
    </citation>
    <scope>NUCLEOTIDE SEQUENCE [LARGE SCALE GENOMIC DNA]</scope>
    <source>
        <strain evidence="4">NBRC 15456</strain>
    </source>
</reference>
<keyword evidence="2" id="KW-0812">Transmembrane</keyword>
<evidence type="ECO:0000256" key="1">
    <source>
        <dbReference type="SAM" id="MobiDB-lite"/>
    </source>
</evidence>
<evidence type="ECO:0008006" key="5">
    <source>
        <dbReference type="Google" id="ProtNLM"/>
    </source>
</evidence>
<feature type="transmembrane region" description="Helical" evidence="2">
    <location>
        <begin position="82"/>
        <end position="103"/>
    </location>
</feature>
<protein>
    <recommendedName>
        <fullName evidence="5">Integral membrane protein</fullName>
    </recommendedName>
</protein>
<evidence type="ECO:0000313" key="4">
    <source>
        <dbReference type="Proteomes" id="UP000608522"/>
    </source>
</evidence>
<organism evidence="3 4">
    <name type="scientific">Streptomyces spororaveus</name>
    <dbReference type="NCBI Taxonomy" id="284039"/>
    <lineage>
        <taxon>Bacteria</taxon>
        <taxon>Bacillati</taxon>
        <taxon>Actinomycetota</taxon>
        <taxon>Actinomycetes</taxon>
        <taxon>Kitasatosporales</taxon>
        <taxon>Streptomycetaceae</taxon>
        <taxon>Streptomyces</taxon>
    </lineage>
</organism>
<keyword evidence="2" id="KW-0472">Membrane</keyword>
<accession>A0ABQ3TAF0</accession>
<keyword evidence="4" id="KW-1185">Reference proteome</keyword>
<proteinExistence type="predicted"/>
<gene>
    <name evidence="3" type="ORF">Sspor_29290</name>
</gene>
<dbReference type="Proteomes" id="UP000608522">
    <property type="component" value="Unassembled WGS sequence"/>
</dbReference>
<dbReference type="EMBL" id="BNED01000005">
    <property type="protein sequence ID" value="GHI77368.1"/>
    <property type="molecule type" value="Genomic_DNA"/>
</dbReference>
<feature type="transmembrane region" description="Helical" evidence="2">
    <location>
        <begin position="51"/>
        <end position="70"/>
    </location>
</feature>
<evidence type="ECO:0000256" key="2">
    <source>
        <dbReference type="SAM" id="Phobius"/>
    </source>
</evidence>
<feature type="region of interest" description="Disordered" evidence="1">
    <location>
        <begin position="118"/>
        <end position="137"/>
    </location>
</feature>
<keyword evidence="2" id="KW-1133">Transmembrane helix</keyword>
<evidence type="ECO:0000313" key="3">
    <source>
        <dbReference type="EMBL" id="GHI77368.1"/>
    </source>
</evidence>
<sequence length="137" mass="14273">MFERGRSPGRCLVHRPGLPAVLGAGARGVREDGGRPGSGPWEAVVRRSLRIRIPAVSVLALTVGALWWWAVLRLVLVPAESGAVEGAVAVGGWGLGLLPVHCVPGPVRTARRKALRAADGATRAWTPHRSGEGSGPS</sequence>
<name>A0ABQ3TAF0_9ACTN</name>